<dbReference type="AlphaFoldDB" id="A0A0S4LFH5"/>
<evidence type="ECO:0000259" key="2">
    <source>
        <dbReference type="Pfam" id="PF03781"/>
    </source>
</evidence>
<dbReference type="PROSITE" id="PS51257">
    <property type="entry name" value="PROKAR_LIPOPROTEIN"/>
    <property type="match status" value="1"/>
</dbReference>
<dbReference type="GO" id="GO:0120147">
    <property type="term" value="F:formylglycine-generating oxidase activity"/>
    <property type="evidence" value="ECO:0007669"/>
    <property type="project" value="TreeGrafter"/>
</dbReference>
<dbReference type="STRING" id="1742972.COMA1_11378"/>
<keyword evidence="4" id="KW-1185">Reference proteome</keyword>
<dbReference type="OrthoDB" id="9773278at2"/>
<dbReference type="EMBL" id="CZQA01000001">
    <property type="protein sequence ID" value="CUS33858.1"/>
    <property type="molecule type" value="Genomic_DNA"/>
</dbReference>
<dbReference type="Pfam" id="PF03781">
    <property type="entry name" value="FGE-sulfatase"/>
    <property type="match status" value="1"/>
</dbReference>
<dbReference type="InterPro" id="IPR005532">
    <property type="entry name" value="SUMF_dom"/>
</dbReference>
<proteinExistence type="predicted"/>
<dbReference type="SUPFAM" id="SSF56436">
    <property type="entry name" value="C-type lectin-like"/>
    <property type="match status" value="1"/>
</dbReference>
<feature type="signal peptide" evidence="1">
    <location>
        <begin position="1"/>
        <end position="25"/>
    </location>
</feature>
<dbReference type="PANTHER" id="PTHR23150:SF19">
    <property type="entry name" value="FORMYLGLYCINE-GENERATING ENZYME"/>
    <property type="match status" value="1"/>
</dbReference>
<dbReference type="PANTHER" id="PTHR23150">
    <property type="entry name" value="SULFATASE MODIFYING FACTOR 1, 2"/>
    <property type="match status" value="1"/>
</dbReference>
<dbReference type="RefSeq" id="WP_090745537.1">
    <property type="nucleotide sequence ID" value="NZ_CZQA01000001.1"/>
</dbReference>
<reference evidence="3 4" key="1">
    <citation type="submission" date="2015-10" db="EMBL/GenBank/DDBJ databases">
        <authorList>
            <person name="Gilbert D.G."/>
        </authorList>
    </citation>
    <scope>NUCLEOTIDE SEQUENCE [LARGE SCALE GENOMIC DNA]</scope>
    <source>
        <strain evidence="3">COMA1</strain>
    </source>
</reference>
<evidence type="ECO:0000256" key="1">
    <source>
        <dbReference type="SAM" id="SignalP"/>
    </source>
</evidence>
<sequence>MRRAKAAIGFMLIVGCLSITITAQADDSLIPANMVYIGYVPSVMGLDGGEPATASNSSAAYSQRNRTPASTFHDESPAHMVFLDPYLIDKYEVSNKNYKDFIKLTGHSAPAYWDDPRLNRPELPVVGVSWNDARTYCEYVSKRLPTEAEWEKAARGPHGNLYPWGNDFDPARANFGKTHEATMPVDSYPDGVSFYGLHHMAGNVFEWVSDWYDPRFYSRLEPMVNPTGPPKPVWIGGTGTYVDFLTLDEKRVIRGGSWIAPEATLRATHRFWNHPSNNSYGVGLGFRCAKSAPSEIELQIRQAHTTALMEMGREHFVEAQEAVARGLSIDPKHAELQELRLMIERAKKP</sequence>
<dbReference type="InterPro" id="IPR016187">
    <property type="entry name" value="CTDL_fold"/>
</dbReference>
<accession>A0A0S4LFH5</accession>
<name>A0A0S4LFH5_9BACT</name>
<organism evidence="3 4">
    <name type="scientific">Candidatus Nitrospira nitrosa</name>
    <dbReference type="NCBI Taxonomy" id="1742972"/>
    <lineage>
        <taxon>Bacteria</taxon>
        <taxon>Pseudomonadati</taxon>
        <taxon>Nitrospirota</taxon>
        <taxon>Nitrospiria</taxon>
        <taxon>Nitrospirales</taxon>
        <taxon>Nitrospiraceae</taxon>
        <taxon>Nitrospira</taxon>
    </lineage>
</organism>
<dbReference type="Gene3D" id="3.90.1580.10">
    <property type="entry name" value="paralog of FGE (formylglycine-generating enzyme)"/>
    <property type="match status" value="1"/>
</dbReference>
<feature type="domain" description="Sulfatase-modifying factor enzyme-like" evidence="2">
    <location>
        <begin position="73"/>
        <end position="290"/>
    </location>
</feature>
<dbReference type="InterPro" id="IPR051043">
    <property type="entry name" value="Sulfatase_Mod_Factor_Kinase"/>
</dbReference>
<feature type="chain" id="PRO_5006623989" description="Sulfatase-modifying factor enzyme-like domain-containing protein" evidence="1">
    <location>
        <begin position="26"/>
        <end position="349"/>
    </location>
</feature>
<dbReference type="InterPro" id="IPR042095">
    <property type="entry name" value="SUMF_sf"/>
</dbReference>
<evidence type="ECO:0000313" key="3">
    <source>
        <dbReference type="EMBL" id="CUS33858.1"/>
    </source>
</evidence>
<protein>
    <recommendedName>
        <fullName evidence="2">Sulfatase-modifying factor enzyme-like domain-containing protein</fullName>
    </recommendedName>
</protein>
<evidence type="ECO:0000313" key="4">
    <source>
        <dbReference type="Proteomes" id="UP000199032"/>
    </source>
</evidence>
<gene>
    <name evidence="3" type="ORF">COMA1_11378</name>
</gene>
<dbReference type="Proteomes" id="UP000199032">
    <property type="component" value="Unassembled WGS sequence"/>
</dbReference>
<keyword evidence="1" id="KW-0732">Signal</keyword>